<feature type="transmembrane region" description="Helical" evidence="5">
    <location>
        <begin position="42"/>
        <end position="58"/>
    </location>
</feature>
<feature type="transmembrane region" description="Helical" evidence="5">
    <location>
        <begin position="182"/>
        <end position="199"/>
    </location>
</feature>
<feature type="transmembrane region" description="Helical" evidence="5">
    <location>
        <begin position="362"/>
        <end position="382"/>
    </location>
</feature>
<keyword evidence="7" id="KW-0436">Ligase</keyword>
<evidence type="ECO:0000259" key="6">
    <source>
        <dbReference type="Pfam" id="PF04932"/>
    </source>
</evidence>
<keyword evidence="3 5" id="KW-1133">Transmembrane helix</keyword>
<dbReference type="Pfam" id="PF04932">
    <property type="entry name" value="Wzy_C"/>
    <property type="match status" value="1"/>
</dbReference>
<dbReference type="EMBL" id="FOEH01000001">
    <property type="protein sequence ID" value="SEP76176.1"/>
    <property type="molecule type" value="Genomic_DNA"/>
</dbReference>
<feature type="transmembrane region" description="Helical" evidence="5">
    <location>
        <begin position="335"/>
        <end position="355"/>
    </location>
</feature>
<dbReference type="InterPro" id="IPR007016">
    <property type="entry name" value="O-antigen_ligase-rel_domated"/>
</dbReference>
<keyword evidence="8" id="KW-1185">Reference proteome</keyword>
<dbReference type="PANTHER" id="PTHR37422">
    <property type="entry name" value="TEICHURONIC ACID BIOSYNTHESIS PROTEIN TUAE"/>
    <property type="match status" value="1"/>
</dbReference>
<evidence type="ECO:0000256" key="5">
    <source>
        <dbReference type="SAM" id="Phobius"/>
    </source>
</evidence>
<dbReference type="GO" id="GO:0016874">
    <property type="term" value="F:ligase activity"/>
    <property type="evidence" value="ECO:0007669"/>
    <property type="project" value="UniProtKB-KW"/>
</dbReference>
<accession>A0A1H9AHG5</accession>
<feature type="transmembrane region" description="Helical" evidence="5">
    <location>
        <begin position="230"/>
        <end position="247"/>
    </location>
</feature>
<protein>
    <submittedName>
        <fullName evidence="7">O-Antigen ligase</fullName>
    </submittedName>
</protein>
<dbReference type="InterPro" id="IPR051533">
    <property type="entry name" value="WaaL-like"/>
</dbReference>
<evidence type="ECO:0000256" key="1">
    <source>
        <dbReference type="ARBA" id="ARBA00004141"/>
    </source>
</evidence>
<gene>
    <name evidence="7" type="ORF">SAMN05216232_0806</name>
</gene>
<dbReference type="PANTHER" id="PTHR37422:SF13">
    <property type="entry name" value="LIPOPOLYSACCHARIDE BIOSYNTHESIS PROTEIN PA4999-RELATED"/>
    <property type="match status" value="1"/>
</dbReference>
<keyword evidence="2 5" id="KW-0812">Transmembrane</keyword>
<comment type="caution">
    <text evidence="7">The sequence shown here is derived from an EMBL/GenBank/DDBJ whole genome shotgun (WGS) entry which is preliminary data.</text>
</comment>
<evidence type="ECO:0000313" key="7">
    <source>
        <dbReference type="EMBL" id="SEP76176.1"/>
    </source>
</evidence>
<evidence type="ECO:0000256" key="3">
    <source>
        <dbReference type="ARBA" id="ARBA00022989"/>
    </source>
</evidence>
<feature type="domain" description="O-antigen ligase-related" evidence="6">
    <location>
        <begin position="215"/>
        <end position="344"/>
    </location>
</feature>
<sequence>MMQLQNIDYSNMNLSVKLKKFLLVLMMLTVFFAPNINGRDYFGIIILYMVFILIIYYEKLRINKATFVIFIYIFVTIIIDLVSLFAYPSSYILLLRTFIYALIPLVAFMLGTSFSENVQKSYFEKVIWMVGILQVIVGILQVYSEKFRIITLSNYAFFEKYNHNFETWSVGRIVGTIGNPNTYGVFIVVFIMFIINILIPRYKEKLYVLILLIITLLMSSYAVILTQSRTAYILFALGLLLSFLFSKMNLLLKLLTLVIGGIIGFVIVASLPFITRRFSVGDLLTVGSRVEIWKTYINTYLYPININTLFGHGTHFVRDIGKAVDNYYLKIVMQYGLIGLLLYLGMVSKLIFLFIKRPRNNMSIFVFISITVILISDFAGTINMQPDVTTFLFFVIGYYYKLKYTSSEIEERVLS</sequence>
<evidence type="ECO:0000256" key="4">
    <source>
        <dbReference type="ARBA" id="ARBA00023136"/>
    </source>
</evidence>
<feature type="transmembrane region" description="Helical" evidence="5">
    <location>
        <begin position="65"/>
        <end position="87"/>
    </location>
</feature>
<name>A0A1H9AHG5_9BACI</name>
<reference evidence="7 8" key="1">
    <citation type="submission" date="2016-10" db="EMBL/GenBank/DDBJ databases">
        <authorList>
            <person name="Varghese N."/>
            <person name="Submissions S."/>
        </authorList>
    </citation>
    <scope>NUCLEOTIDE SEQUENCE [LARGE SCALE GENOMIC DNA]</scope>
    <source>
        <strain evidence="7 8">CGMCC 1.7734</strain>
    </source>
</reference>
<dbReference type="RefSeq" id="WP_092502413.1">
    <property type="nucleotide sequence ID" value="NZ_FOEH01000001.1"/>
</dbReference>
<dbReference type="Proteomes" id="UP000198733">
    <property type="component" value="Unassembled WGS sequence"/>
</dbReference>
<comment type="subcellular location">
    <subcellularLocation>
        <location evidence="1">Membrane</location>
        <topology evidence="1">Multi-pass membrane protein</topology>
    </subcellularLocation>
</comment>
<organism evidence="7 8">
    <name type="scientific">Virgibacillus subterraneus</name>
    <dbReference type="NCBI Taxonomy" id="621109"/>
    <lineage>
        <taxon>Bacteria</taxon>
        <taxon>Bacillati</taxon>
        <taxon>Bacillota</taxon>
        <taxon>Bacilli</taxon>
        <taxon>Bacillales</taxon>
        <taxon>Bacillaceae</taxon>
        <taxon>Virgibacillus</taxon>
    </lineage>
</organism>
<keyword evidence="4 5" id="KW-0472">Membrane</keyword>
<feature type="transmembrane region" description="Helical" evidence="5">
    <location>
        <begin position="206"/>
        <end position="224"/>
    </location>
</feature>
<evidence type="ECO:0000313" key="8">
    <source>
        <dbReference type="Proteomes" id="UP000198733"/>
    </source>
</evidence>
<feature type="transmembrane region" description="Helical" evidence="5">
    <location>
        <begin position="254"/>
        <end position="274"/>
    </location>
</feature>
<proteinExistence type="predicted"/>
<feature type="transmembrane region" description="Helical" evidence="5">
    <location>
        <begin position="126"/>
        <end position="144"/>
    </location>
</feature>
<feature type="transmembrane region" description="Helical" evidence="5">
    <location>
        <begin position="93"/>
        <end position="114"/>
    </location>
</feature>
<evidence type="ECO:0000256" key="2">
    <source>
        <dbReference type="ARBA" id="ARBA00022692"/>
    </source>
</evidence>
<feature type="transmembrane region" description="Helical" evidence="5">
    <location>
        <begin position="21"/>
        <end position="36"/>
    </location>
</feature>